<evidence type="ECO:0000313" key="2">
    <source>
        <dbReference type="EMBL" id="TFI58336.1"/>
    </source>
</evidence>
<protein>
    <submittedName>
        <fullName evidence="2">Uncharacterized protein</fullName>
    </submittedName>
</protein>
<reference evidence="2 3" key="1">
    <citation type="submission" date="2019-03" db="EMBL/GenBank/DDBJ databases">
        <title>Genome sequence of Sphingomonas sp. 17J27-24.</title>
        <authorList>
            <person name="Kim M."/>
            <person name="Maeng S."/>
            <person name="Sathiyaraj S."/>
        </authorList>
    </citation>
    <scope>NUCLEOTIDE SEQUENCE [LARGE SCALE GENOMIC DNA]</scope>
    <source>
        <strain evidence="2 3">17J27-24</strain>
    </source>
</reference>
<dbReference type="RefSeq" id="WP_135086350.1">
    <property type="nucleotide sequence ID" value="NZ_SPDV01000017.1"/>
</dbReference>
<feature type="region of interest" description="Disordered" evidence="1">
    <location>
        <begin position="315"/>
        <end position="340"/>
    </location>
</feature>
<accession>A0A4Y8ZV56</accession>
<dbReference type="AlphaFoldDB" id="A0A4Y8ZV56"/>
<keyword evidence="3" id="KW-1185">Reference proteome</keyword>
<evidence type="ECO:0000256" key="1">
    <source>
        <dbReference type="SAM" id="MobiDB-lite"/>
    </source>
</evidence>
<dbReference type="EMBL" id="SPDV01000017">
    <property type="protein sequence ID" value="TFI58336.1"/>
    <property type="molecule type" value="Genomic_DNA"/>
</dbReference>
<dbReference type="OrthoDB" id="2974768at2"/>
<sequence>MSFDPAVEQRAHLDETIAAALAEENVGFGFGALAAGADILVAEALLARVGTLHLILPGGAEAFAARSVDPFGAEWRKRFEAVLAQAETVRPIRPIGEAPDALTIALADEVAMGAALINARRLESEAVQLLVVDPEAVQTKDVSATGRALARWAEAGWRQRLIPAPREAVRPALGGREDAQATRRPLAVLSVRVDAEETGSALEVRLAAVGETIGAGPAPSLGPYWSEAQVVLGYDNVNDAGAAALALAAAGQRVGGHYLVAATFTDPFAAAERLPLAATAAAAAASASTPQGSACVTEDFAGALAVAGDAAPASEYVGELDPPDGGPPVGLFALKSRPGP</sequence>
<proteinExistence type="predicted"/>
<evidence type="ECO:0000313" key="3">
    <source>
        <dbReference type="Proteomes" id="UP000298213"/>
    </source>
</evidence>
<dbReference type="Proteomes" id="UP000298213">
    <property type="component" value="Unassembled WGS sequence"/>
</dbReference>
<comment type="caution">
    <text evidence="2">The sequence shown here is derived from an EMBL/GenBank/DDBJ whole genome shotgun (WGS) entry which is preliminary data.</text>
</comment>
<gene>
    <name evidence="2" type="ORF">E2493_10130</name>
</gene>
<name>A0A4Y8ZV56_9SPHN</name>
<organism evidence="2 3">
    <name type="scientific">Sphingomonas parva</name>
    <dbReference type="NCBI Taxonomy" id="2555898"/>
    <lineage>
        <taxon>Bacteria</taxon>
        <taxon>Pseudomonadati</taxon>
        <taxon>Pseudomonadota</taxon>
        <taxon>Alphaproteobacteria</taxon>
        <taxon>Sphingomonadales</taxon>
        <taxon>Sphingomonadaceae</taxon>
        <taxon>Sphingomonas</taxon>
    </lineage>
</organism>